<feature type="transmembrane region" description="Helical" evidence="1">
    <location>
        <begin position="37"/>
        <end position="61"/>
    </location>
</feature>
<dbReference type="Pfam" id="PF01957">
    <property type="entry name" value="NfeD"/>
    <property type="match status" value="1"/>
</dbReference>
<dbReference type="Proteomes" id="UP000241421">
    <property type="component" value="Unassembled WGS sequence"/>
</dbReference>
<reference evidence="3 4" key="1">
    <citation type="submission" date="2018-04" db="EMBL/GenBank/DDBJ databases">
        <title>Massilia violaceinigra sp. nov., a novel purple-pigmented bacterium isolated from Tianshan glacier, Xinjiang, China.</title>
        <authorList>
            <person name="Wang H."/>
        </authorList>
    </citation>
    <scope>NUCLEOTIDE SEQUENCE [LARGE SCALE GENOMIC DNA]</scope>
    <source>
        <strain evidence="3 4">B448-2</strain>
    </source>
</reference>
<feature type="transmembrane region" description="Helical" evidence="1">
    <location>
        <begin position="7"/>
        <end position="31"/>
    </location>
</feature>
<proteinExistence type="predicted"/>
<keyword evidence="4" id="KW-1185">Reference proteome</keyword>
<dbReference type="AlphaFoldDB" id="A0A2U2HME0"/>
<feature type="domain" description="NfeD-like C-terminal" evidence="2">
    <location>
        <begin position="86"/>
        <end position="139"/>
    </location>
</feature>
<evidence type="ECO:0000259" key="2">
    <source>
        <dbReference type="Pfam" id="PF01957"/>
    </source>
</evidence>
<evidence type="ECO:0000313" key="3">
    <source>
        <dbReference type="EMBL" id="PWF48670.1"/>
    </source>
</evidence>
<keyword evidence="1" id="KW-1133">Transmembrane helix</keyword>
<gene>
    <name evidence="3" type="ORF">C7C56_010695</name>
</gene>
<dbReference type="EMBL" id="PXWF02000162">
    <property type="protein sequence ID" value="PWF48670.1"/>
    <property type="molecule type" value="Genomic_DNA"/>
</dbReference>
<evidence type="ECO:0000313" key="4">
    <source>
        <dbReference type="Proteomes" id="UP000241421"/>
    </source>
</evidence>
<comment type="caution">
    <text evidence="3">The sequence shown here is derived from an EMBL/GenBank/DDBJ whole genome shotgun (WGS) entry which is preliminary data.</text>
</comment>
<organism evidence="3 4">
    <name type="scientific">Massilia glaciei</name>
    <dbReference type="NCBI Taxonomy" id="1524097"/>
    <lineage>
        <taxon>Bacteria</taxon>
        <taxon>Pseudomonadati</taxon>
        <taxon>Pseudomonadota</taxon>
        <taxon>Betaproteobacteria</taxon>
        <taxon>Burkholderiales</taxon>
        <taxon>Oxalobacteraceae</taxon>
        <taxon>Telluria group</taxon>
        <taxon>Massilia</taxon>
    </lineage>
</organism>
<dbReference type="OrthoDB" id="5654021at2"/>
<evidence type="ECO:0000256" key="1">
    <source>
        <dbReference type="SAM" id="Phobius"/>
    </source>
</evidence>
<dbReference type="InterPro" id="IPR002810">
    <property type="entry name" value="NfeD-like_C"/>
</dbReference>
<dbReference type="RefSeq" id="WP_106757408.1">
    <property type="nucleotide sequence ID" value="NZ_PXWF02000162.1"/>
</dbReference>
<accession>A0A2U2HME0</accession>
<name>A0A2U2HME0_9BURK</name>
<keyword evidence="1" id="KW-0472">Membrane</keyword>
<sequence length="140" mass="15018">MDDWMRWLVVAGVLVVLELFSGTFYLLMIAIGLGFGAIAALLGMSVPVQVMVAAVVGVVATELLRRSRPPMAVNSESARDPNLNIDIGQTLVVEAWQDRQARVMYRGAPWDVELAKGAADGAGTFRIVEVHGSRLVVAPA</sequence>
<keyword evidence="1" id="KW-0812">Transmembrane</keyword>
<protein>
    <submittedName>
        <fullName evidence="3">NfeD family protein</fullName>
    </submittedName>
</protein>